<gene>
    <name evidence="2" type="ORF">C9427_07730</name>
</gene>
<dbReference type="AlphaFoldDB" id="A0A2T4IZT9"/>
<comment type="caution">
    <text evidence="2">The sequence shown here is derived from an EMBL/GenBank/DDBJ whole genome shotgun (WGS) entry which is preliminary data.</text>
</comment>
<feature type="transmembrane region" description="Helical" evidence="1">
    <location>
        <begin position="12"/>
        <end position="33"/>
    </location>
</feature>
<feature type="transmembrane region" description="Helical" evidence="1">
    <location>
        <begin position="39"/>
        <end position="62"/>
    </location>
</feature>
<feature type="transmembrane region" description="Helical" evidence="1">
    <location>
        <begin position="100"/>
        <end position="117"/>
    </location>
</feature>
<keyword evidence="1" id="KW-0472">Membrane</keyword>
<evidence type="ECO:0000313" key="2">
    <source>
        <dbReference type="EMBL" id="PTE11098.1"/>
    </source>
</evidence>
<name>A0A2T4IZT9_9HYPH</name>
<dbReference type="Proteomes" id="UP000240259">
    <property type="component" value="Unassembled WGS sequence"/>
</dbReference>
<keyword evidence="1" id="KW-1133">Transmembrane helix</keyword>
<feature type="transmembrane region" description="Helical" evidence="1">
    <location>
        <begin position="69"/>
        <end position="88"/>
    </location>
</feature>
<dbReference type="EMBL" id="PZJX01000017">
    <property type="protein sequence ID" value="PTE11098.1"/>
    <property type="molecule type" value="Genomic_DNA"/>
</dbReference>
<protein>
    <submittedName>
        <fullName evidence="2">Uncharacterized protein</fullName>
    </submittedName>
</protein>
<evidence type="ECO:0000256" key="1">
    <source>
        <dbReference type="SAM" id="Phobius"/>
    </source>
</evidence>
<evidence type="ECO:0000313" key="3">
    <source>
        <dbReference type="Proteomes" id="UP000240259"/>
    </source>
</evidence>
<reference evidence="2 3" key="1">
    <citation type="submission" date="2018-03" db="EMBL/GenBank/DDBJ databases">
        <title>Genome sequence of the symbiotic type strain Mesorhizobium helmanticense CSLC115NT isolated from Lotus corniculatus nodules.</title>
        <authorList>
            <person name="Sannazzaro A.I."/>
            <person name="Torres Tejerizo G.A."/>
            <person name="Dip D."/>
            <person name="Caballero M."/>
            <person name="Pistorio M."/>
            <person name="Estrella M.J."/>
        </authorList>
    </citation>
    <scope>NUCLEOTIDE SEQUENCE [LARGE SCALE GENOMIC DNA]</scope>
    <source>
        <strain evidence="2 3">CSLC115N</strain>
    </source>
</reference>
<proteinExistence type="predicted"/>
<keyword evidence="3" id="KW-1185">Reference proteome</keyword>
<organism evidence="2 3">
    <name type="scientific">Mesorhizobium helmanticense</name>
    <dbReference type="NCBI Taxonomy" id="1776423"/>
    <lineage>
        <taxon>Bacteria</taxon>
        <taxon>Pseudomonadati</taxon>
        <taxon>Pseudomonadota</taxon>
        <taxon>Alphaproteobacteria</taxon>
        <taxon>Hyphomicrobiales</taxon>
        <taxon>Phyllobacteriaceae</taxon>
        <taxon>Mesorhizobium</taxon>
    </lineage>
</organism>
<dbReference type="OrthoDB" id="7027265at2"/>
<sequence length="130" mass="13560">MSATVLLRVEAAIEGITSIALIVVPGIVAWLLFGVELPAIAVVVARVAGVALLALSFGCWVAGRGSGTVPMFVAMLLYNVLVAVYFAFLGLQGEFAGQLLWPAVAIHVVMTVLLGVARSRSRPSSARPQT</sequence>
<accession>A0A2T4IZT9</accession>
<keyword evidence="1" id="KW-0812">Transmembrane</keyword>